<evidence type="ECO:0000256" key="4">
    <source>
        <dbReference type="SAM" id="MobiDB-lite"/>
    </source>
</evidence>
<dbReference type="SUPFAM" id="SSF53850">
    <property type="entry name" value="Periplasmic binding protein-like II"/>
    <property type="match status" value="1"/>
</dbReference>
<dbReference type="AlphaFoldDB" id="A0A0H4WRS4"/>
<comment type="subcellular location">
    <subcellularLocation>
        <location evidence="1">Periplasm</location>
    </subcellularLocation>
</comment>
<name>A0A0H4WRS4_9BACT</name>
<dbReference type="PATRIC" id="fig|1297742.4.peg.1228"/>
<dbReference type="EMBL" id="CP012109">
    <property type="protein sequence ID" value="AKQ64298.1"/>
    <property type="molecule type" value="Genomic_DNA"/>
</dbReference>
<evidence type="ECO:0000313" key="7">
    <source>
        <dbReference type="Proteomes" id="UP000009026"/>
    </source>
</evidence>
<evidence type="ECO:0000256" key="2">
    <source>
        <dbReference type="ARBA" id="ARBA00010742"/>
    </source>
</evidence>
<comment type="similarity">
    <text evidence="2">Belongs to the bacterial solute-binding protein SsuA/TauA family.</text>
</comment>
<gene>
    <name evidence="6" type="ORF">A176_001210</name>
</gene>
<dbReference type="KEGG" id="mym:A176_001210"/>
<dbReference type="PANTHER" id="PTHR30024">
    <property type="entry name" value="ALIPHATIC SULFONATES-BINDING PROTEIN-RELATED"/>
    <property type="match status" value="1"/>
</dbReference>
<dbReference type="Pfam" id="PF09084">
    <property type="entry name" value="NMT1"/>
    <property type="match status" value="1"/>
</dbReference>
<dbReference type="STRING" id="1297742.A176_001210"/>
<sequence>MKLHRGPGLFLFLFLCVLGASYALASRLGYLDRLQERYFPSTRVAVRLSPGDFPAGVAAPVADVASVPLRPVLIGFSPRGSSAGLLVAAGGATTLDNPVPPPGAAQGLLKTAYALDARAVLFAKEEDLRHALAIGAENGGVDMATLSVDRLAAWAPALRDAAPRTLMLVGRSRGQEALAAVGVADLASLRGKRLGVYPYGSSHYFALWLLARAGLRITDVRWVELPTTLDAGRALREGRADAVVGLWGDVELAARDRGGAVLATTADAPHLVATVLVARGDFSARYPDAVRRVLRGLLDTGQSVLKDPTAGARMLGEVAPYLGDPIEAIRSAPPATLADNRAFFGLSGEAPVTYDELFQSAAALFQKLKQGPPVPPAEDTKDLGALKYVSEARGP</sequence>
<dbReference type="eggNOG" id="COG0715">
    <property type="taxonomic scope" value="Bacteria"/>
</dbReference>
<feature type="domain" description="SsuA/THI5-like" evidence="5">
    <location>
        <begin position="178"/>
        <end position="309"/>
    </location>
</feature>
<evidence type="ECO:0000259" key="5">
    <source>
        <dbReference type="Pfam" id="PF09084"/>
    </source>
</evidence>
<dbReference type="GO" id="GO:0042597">
    <property type="term" value="C:periplasmic space"/>
    <property type="evidence" value="ECO:0007669"/>
    <property type="project" value="UniProtKB-SubCell"/>
</dbReference>
<proteinExistence type="inferred from homology"/>
<reference evidence="6 7" key="1">
    <citation type="journal article" date="2016" name="PLoS ONE">
        <title>Complete Genome Sequence and Comparative Genomics of a Novel Myxobacterium Myxococcus hansupus.</title>
        <authorList>
            <person name="Sharma G."/>
            <person name="Narwani T."/>
            <person name="Subramanian S."/>
        </authorList>
    </citation>
    <scope>NUCLEOTIDE SEQUENCE [LARGE SCALE GENOMIC DNA]</scope>
    <source>
        <strain evidence="7">mixupus</strain>
    </source>
</reference>
<dbReference type="PANTHER" id="PTHR30024:SF47">
    <property type="entry name" value="TAURINE-BINDING PERIPLASMIC PROTEIN"/>
    <property type="match status" value="1"/>
</dbReference>
<dbReference type="OrthoDB" id="5486166at2"/>
<evidence type="ECO:0000313" key="6">
    <source>
        <dbReference type="EMBL" id="AKQ64298.1"/>
    </source>
</evidence>
<dbReference type="InterPro" id="IPR015168">
    <property type="entry name" value="SsuA/THI5"/>
</dbReference>
<evidence type="ECO:0000256" key="1">
    <source>
        <dbReference type="ARBA" id="ARBA00004418"/>
    </source>
</evidence>
<protein>
    <submittedName>
        <fullName evidence="6">ABC transporter, periplasmic substrate-binding protein</fullName>
    </submittedName>
</protein>
<evidence type="ECO:0000256" key="3">
    <source>
        <dbReference type="ARBA" id="ARBA00022729"/>
    </source>
</evidence>
<keyword evidence="7" id="KW-1185">Reference proteome</keyword>
<feature type="region of interest" description="Disordered" evidence="4">
    <location>
        <begin position="371"/>
        <end position="395"/>
    </location>
</feature>
<dbReference type="Gene3D" id="3.40.190.10">
    <property type="entry name" value="Periplasmic binding protein-like II"/>
    <property type="match status" value="2"/>
</dbReference>
<keyword evidence="3" id="KW-0732">Signal</keyword>
<dbReference type="RefSeq" id="WP_002634513.1">
    <property type="nucleotide sequence ID" value="NZ_CP012109.1"/>
</dbReference>
<dbReference type="GO" id="GO:0042918">
    <property type="term" value="P:alkanesulfonate transmembrane transport"/>
    <property type="evidence" value="ECO:0007669"/>
    <property type="project" value="TreeGrafter"/>
</dbReference>
<organism evidence="6 7">
    <name type="scientific">Pseudomyxococcus hansupus</name>
    <dbReference type="NCBI Taxonomy" id="1297742"/>
    <lineage>
        <taxon>Bacteria</taxon>
        <taxon>Pseudomonadati</taxon>
        <taxon>Myxococcota</taxon>
        <taxon>Myxococcia</taxon>
        <taxon>Myxococcales</taxon>
        <taxon>Cystobacterineae</taxon>
        <taxon>Myxococcaceae</taxon>
        <taxon>Pseudomyxococcus</taxon>
    </lineage>
</organism>
<dbReference type="Proteomes" id="UP000009026">
    <property type="component" value="Chromosome"/>
</dbReference>
<accession>A0A0H4WRS4</accession>